<dbReference type="EC" id="3.6.1.7" evidence="2 4"/>
<evidence type="ECO:0000256" key="4">
    <source>
        <dbReference type="PROSITE-ProRule" id="PRU00520"/>
    </source>
</evidence>
<comment type="similarity">
    <text evidence="1 6">Belongs to the acylphosphatase family.</text>
</comment>
<dbReference type="EMBL" id="UPXX01000013">
    <property type="protein sequence ID" value="VBB41882.1"/>
    <property type="molecule type" value="Genomic_DNA"/>
</dbReference>
<reference evidence="8" key="1">
    <citation type="submission" date="2018-07" db="EMBL/GenBank/DDBJ databases">
        <authorList>
            <consortium name="Genoscope - CEA"/>
            <person name="William W."/>
        </authorList>
    </citation>
    <scope>NUCLEOTIDE SEQUENCE</scope>
    <source>
        <strain evidence="8">IK1</strain>
    </source>
</reference>
<comment type="catalytic activity">
    <reaction evidence="3 4 5">
        <text>an acyl phosphate + H2O = a carboxylate + phosphate + H(+)</text>
        <dbReference type="Rhea" id="RHEA:14965"/>
        <dbReference type="ChEBI" id="CHEBI:15377"/>
        <dbReference type="ChEBI" id="CHEBI:15378"/>
        <dbReference type="ChEBI" id="CHEBI:29067"/>
        <dbReference type="ChEBI" id="CHEBI:43474"/>
        <dbReference type="ChEBI" id="CHEBI:59918"/>
        <dbReference type="EC" id="3.6.1.7"/>
    </reaction>
</comment>
<dbReference type="InterPro" id="IPR017968">
    <property type="entry name" value="Acylphosphatase_CS"/>
</dbReference>
<dbReference type="PRINTS" id="PR00112">
    <property type="entry name" value="ACYLPHPHTASE"/>
</dbReference>
<gene>
    <name evidence="8" type="primary">acyP</name>
    <name evidence="8" type="ORF">TRIP_B200022</name>
</gene>
<accession>A0A653A2J8</accession>
<dbReference type="PANTHER" id="PTHR47268">
    <property type="entry name" value="ACYLPHOSPHATASE"/>
    <property type="match status" value="1"/>
</dbReference>
<feature type="active site" evidence="4">
    <location>
        <position position="20"/>
    </location>
</feature>
<dbReference type="SUPFAM" id="SSF54975">
    <property type="entry name" value="Acylphosphatase/BLUF domain-like"/>
    <property type="match status" value="1"/>
</dbReference>
<dbReference type="AlphaFoldDB" id="A0A653A2J8"/>
<sequence>MQNLRIHLIVEGRVQGVWFRDSTRRQAVELGVNGWVRNLPDGRVEVLAEGAADKVERLAAWCRQGPPAARVSKVVRDDEPWRGDLGPFAVRYG</sequence>
<protein>
    <recommendedName>
        <fullName evidence="2 4">Acylphosphatase</fullName>
        <ecNumber evidence="2 4">3.6.1.7</ecNumber>
    </recommendedName>
</protein>
<feature type="domain" description="Acylphosphatase-like" evidence="7">
    <location>
        <begin position="5"/>
        <end position="92"/>
    </location>
</feature>
<evidence type="ECO:0000313" key="8">
    <source>
        <dbReference type="EMBL" id="VBB41882.1"/>
    </source>
</evidence>
<dbReference type="InterPro" id="IPR001792">
    <property type="entry name" value="Acylphosphatase-like_dom"/>
</dbReference>
<feature type="active site" evidence="4">
    <location>
        <position position="38"/>
    </location>
</feature>
<evidence type="ECO:0000256" key="3">
    <source>
        <dbReference type="ARBA" id="ARBA00047645"/>
    </source>
</evidence>
<evidence type="ECO:0000256" key="1">
    <source>
        <dbReference type="ARBA" id="ARBA00005614"/>
    </source>
</evidence>
<dbReference type="PROSITE" id="PS00151">
    <property type="entry name" value="ACYLPHOSPHATASE_2"/>
    <property type="match status" value="1"/>
</dbReference>
<dbReference type="Pfam" id="PF00708">
    <property type="entry name" value="Acylphosphatase"/>
    <property type="match status" value="1"/>
</dbReference>
<dbReference type="PROSITE" id="PS00150">
    <property type="entry name" value="ACYLPHOSPHATASE_1"/>
    <property type="match status" value="1"/>
</dbReference>
<organism evidence="8">
    <name type="scientific">Uncultured Desulfatiglans sp</name>
    <dbReference type="NCBI Taxonomy" id="1748965"/>
    <lineage>
        <taxon>Bacteria</taxon>
        <taxon>Pseudomonadati</taxon>
        <taxon>Thermodesulfobacteriota</taxon>
        <taxon>Desulfobacteria</taxon>
        <taxon>Desulfatiglandales</taxon>
        <taxon>Desulfatiglandaceae</taxon>
        <taxon>Desulfatiglans</taxon>
        <taxon>environmental samples</taxon>
    </lineage>
</organism>
<dbReference type="InterPro" id="IPR020456">
    <property type="entry name" value="Acylphosphatase"/>
</dbReference>
<dbReference type="Gene3D" id="3.30.70.100">
    <property type="match status" value="1"/>
</dbReference>
<dbReference type="PANTHER" id="PTHR47268:SF4">
    <property type="entry name" value="ACYLPHOSPHATASE"/>
    <property type="match status" value="1"/>
</dbReference>
<dbReference type="InterPro" id="IPR036046">
    <property type="entry name" value="Acylphosphatase-like_dom_sf"/>
</dbReference>
<evidence type="ECO:0000256" key="5">
    <source>
        <dbReference type="RuleBase" id="RU000553"/>
    </source>
</evidence>
<dbReference type="GO" id="GO:0003998">
    <property type="term" value="F:acylphosphatase activity"/>
    <property type="evidence" value="ECO:0007669"/>
    <property type="project" value="UniProtKB-EC"/>
</dbReference>
<proteinExistence type="inferred from homology"/>
<evidence type="ECO:0000256" key="6">
    <source>
        <dbReference type="RuleBase" id="RU004168"/>
    </source>
</evidence>
<dbReference type="NCBIfam" id="NF011022">
    <property type="entry name" value="PRK14451.1"/>
    <property type="match status" value="1"/>
</dbReference>
<keyword evidence="4 5" id="KW-0378">Hydrolase</keyword>
<dbReference type="PROSITE" id="PS51160">
    <property type="entry name" value="ACYLPHOSPHATASE_3"/>
    <property type="match status" value="1"/>
</dbReference>
<evidence type="ECO:0000256" key="2">
    <source>
        <dbReference type="ARBA" id="ARBA00012150"/>
    </source>
</evidence>
<evidence type="ECO:0000259" key="7">
    <source>
        <dbReference type="PROSITE" id="PS51160"/>
    </source>
</evidence>
<name>A0A653A2J8_UNCDX</name>